<dbReference type="Gene3D" id="3.40.1350.60">
    <property type="match status" value="1"/>
</dbReference>
<dbReference type="PANTHER" id="PTHR30545:SF2">
    <property type="entry name" value="SUGAR FERMENTATION STIMULATION PROTEIN A"/>
    <property type="match status" value="1"/>
</dbReference>
<evidence type="ECO:0000313" key="4">
    <source>
        <dbReference type="EMBL" id="QDO99602.1"/>
    </source>
</evidence>
<evidence type="ECO:0000259" key="3">
    <source>
        <dbReference type="Pfam" id="PF17746"/>
    </source>
</evidence>
<dbReference type="InterPro" id="IPR040452">
    <property type="entry name" value="SfsA_C"/>
</dbReference>
<dbReference type="Proteomes" id="UP000317496">
    <property type="component" value="Chromosome"/>
</dbReference>
<dbReference type="Pfam" id="PF17746">
    <property type="entry name" value="SfsA_N"/>
    <property type="match status" value="1"/>
</dbReference>
<accession>A0A516H789</accession>
<organism evidence="4 5">
    <name type="scientific">Ferrovibrio terrae</name>
    <dbReference type="NCBI Taxonomy" id="2594003"/>
    <lineage>
        <taxon>Bacteria</taxon>
        <taxon>Pseudomonadati</taxon>
        <taxon>Pseudomonadota</taxon>
        <taxon>Alphaproteobacteria</taxon>
        <taxon>Rhodospirillales</taxon>
        <taxon>Rhodospirillaceae</taxon>
        <taxon>Ferrovibrio</taxon>
    </lineage>
</organism>
<dbReference type="HAMAP" id="MF_00095">
    <property type="entry name" value="SfsA"/>
    <property type="match status" value="1"/>
</dbReference>
<protein>
    <recommendedName>
        <fullName evidence="1">Sugar fermentation stimulation protein homolog</fullName>
    </recommendedName>
</protein>
<dbReference type="Pfam" id="PF03749">
    <property type="entry name" value="SfsA"/>
    <property type="match status" value="1"/>
</dbReference>
<dbReference type="Gene3D" id="2.40.50.580">
    <property type="match status" value="1"/>
</dbReference>
<feature type="domain" description="Sugar fermentation stimulation protein C-terminal" evidence="2">
    <location>
        <begin position="81"/>
        <end position="219"/>
    </location>
</feature>
<dbReference type="AlphaFoldDB" id="A0A516H789"/>
<dbReference type="KEGG" id="fer:FNB15_02540"/>
<evidence type="ECO:0000313" key="5">
    <source>
        <dbReference type="Proteomes" id="UP000317496"/>
    </source>
</evidence>
<reference evidence="4 5" key="1">
    <citation type="submission" date="2019-07" db="EMBL/GenBank/DDBJ databases">
        <title>Genome sequencing for Ferrovibrio sp. K5.</title>
        <authorList>
            <person name="Park S.-J."/>
        </authorList>
    </citation>
    <scope>NUCLEOTIDE SEQUENCE [LARGE SCALE GENOMIC DNA]</scope>
    <source>
        <strain evidence="4 5">K5</strain>
    </source>
</reference>
<dbReference type="InterPro" id="IPR005224">
    <property type="entry name" value="SfsA"/>
</dbReference>
<sequence length="231" mass="25204">MQFHEPLTPATLVRRYKRFLADMQFDDGRIETVHCPNPGVMLGLTEPGRRAWLKRGKGKLNWGWVIAEAENGSLVGVDTGLANRLAAEALAQGVMPELSGYSLHRPEVKYGTSSRVDFLLTAEGKAPCYLEIKNVHLSRQPPLAEFPDCVTERGAKHLRELSAMVAAGHRAAMLYVVQRADCSHFSIAADCDPGYAAGFIEARNVGVEALCYACSVTEAGIAIARRLPIDP</sequence>
<dbReference type="CDD" id="cd22359">
    <property type="entry name" value="SfsA-like_bacterial"/>
    <property type="match status" value="1"/>
</dbReference>
<feature type="domain" description="SfsA N-terminal OB" evidence="3">
    <location>
        <begin position="13"/>
        <end position="77"/>
    </location>
</feature>
<gene>
    <name evidence="1 4" type="primary">sfsA</name>
    <name evidence="4" type="ORF">FNB15_02540</name>
</gene>
<dbReference type="PANTHER" id="PTHR30545">
    <property type="entry name" value="SUGAR FERMENTATION STIMULATION PROTEIN A"/>
    <property type="match status" value="1"/>
</dbReference>
<dbReference type="NCBIfam" id="TIGR00230">
    <property type="entry name" value="sfsA"/>
    <property type="match status" value="1"/>
</dbReference>
<proteinExistence type="inferred from homology"/>
<evidence type="ECO:0000256" key="1">
    <source>
        <dbReference type="HAMAP-Rule" id="MF_00095"/>
    </source>
</evidence>
<evidence type="ECO:0000259" key="2">
    <source>
        <dbReference type="Pfam" id="PF03749"/>
    </source>
</evidence>
<dbReference type="OrthoDB" id="9802365at2"/>
<keyword evidence="5" id="KW-1185">Reference proteome</keyword>
<dbReference type="EMBL" id="CP041636">
    <property type="protein sequence ID" value="QDO99602.1"/>
    <property type="molecule type" value="Genomic_DNA"/>
</dbReference>
<comment type="similarity">
    <text evidence="1">Belongs to the SfsA family.</text>
</comment>
<dbReference type="GO" id="GO:0003677">
    <property type="term" value="F:DNA binding"/>
    <property type="evidence" value="ECO:0007669"/>
    <property type="project" value="InterPro"/>
</dbReference>
<dbReference type="InterPro" id="IPR041465">
    <property type="entry name" value="SfsA_N"/>
</dbReference>
<name>A0A516H789_9PROT</name>